<dbReference type="InterPro" id="IPR011254">
    <property type="entry name" value="Prismane-like_sf"/>
</dbReference>
<organism evidence="1 2">
    <name type="scientific">Photobacterium marinum</name>
    <dbReference type="NCBI Taxonomy" id="1056511"/>
    <lineage>
        <taxon>Bacteria</taxon>
        <taxon>Pseudomonadati</taxon>
        <taxon>Pseudomonadota</taxon>
        <taxon>Gammaproteobacteria</taxon>
        <taxon>Vibrionales</taxon>
        <taxon>Vibrionaceae</taxon>
        <taxon>Photobacterium</taxon>
    </lineage>
</organism>
<name>L8J9K9_9GAMM</name>
<protein>
    <submittedName>
        <fullName evidence="1">Molybdopterin-guanine dinucleotide biosynthesis protein MobA</fullName>
    </submittedName>
</protein>
<reference evidence="1 2" key="1">
    <citation type="submission" date="2012-12" db="EMBL/GenBank/DDBJ databases">
        <title>Genome Assembly of Photobacterium sp. AK15.</title>
        <authorList>
            <person name="Khatri I."/>
            <person name="Vaidya B."/>
            <person name="Srinivas T.N.R."/>
            <person name="Subramanian S."/>
            <person name="Pinnaka A."/>
        </authorList>
    </citation>
    <scope>NUCLEOTIDE SEQUENCE [LARGE SCALE GENOMIC DNA]</scope>
    <source>
        <strain evidence="1 2">AK15</strain>
    </source>
</reference>
<dbReference type="NCBIfam" id="TIGR03172">
    <property type="entry name" value="selenium cofactor biosynthesis protein YqeC"/>
    <property type="match status" value="1"/>
</dbReference>
<dbReference type="InterPro" id="IPR027417">
    <property type="entry name" value="P-loop_NTPase"/>
</dbReference>
<dbReference type="OrthoDB" id="368187at2"/>
<dbReference type="InterPro" id="IPR017587">
    <property type="entry name" value="YqeC"/>
</dbReference>
<comment type="caution">
    <text evidence="1">The sequence shown here is derived from an EMBL/GenBank/DDBJ whole genome shotgun (WGS) entry which is preliminary data.</text>
</comment>
<dbReference type="PATRIC" id="fig|1056511.3.peg.3059"/>
<dbReference type="Gene3D" id="3.40.50.300">
    <property type="entry name" value="P-loop containing nucleotide triphosphate hydrolases"/>
    <property type="match status" value="1"/>
</dbReference>
<keyword evidence="2" id="KW-1185">Reference proteome</keyword>
<gene>
    <name evidence="1" type="ORF">C942_01983</name>
</gene>
<accession>L8J9K9</accession>
<dbReference type="AlphaFoldDB" id="L8J9K9"/>
<dbReference type="GO" id="GO:0016491">
    <property type="term" value="F:oxidoreductase activity"/>
    <property type="evidence" value="ECO:0007669"/>
    <property type="project" value="InterPro"/>
</dbReference>
<evidence type="ECO:0000313" key="1">
    <source>
        <dbReference type="EMBL" id="ELR64893.1"/>
    </source>
</evidence>
<proteinExistence type="predicted"/>
<dbReference type="Pfam" id="PF19842">
    <property type="entry name" value="YqeC"/>
    <property type="match status" value="1"/>
</dbReference>
<dbReference type="SUPFAM" id="SSF56821">
    <property type="entry name" value="Prismane protein-like"/>
    <property type="match status" value="1"/>
</dbReference>
<dbReference type="EMBL" id="AMZO01000021">
    <property type="protein sequence ID" value="ELR64893.1"/>
    <property type="molecule type" value="Genomic_DNA"/>
</dbReference>
<dbReference type="Proteomes" id="UP000011134">
    <property type="component" value="Unassembled WGS sequence"/>
</dbReference>
<dbReference type="RefSeq" id="WP_007467015.1">
    <property type="nucleotide sequence ID" value="NZ_AMZO01000021.1"/>
</dbReference>
<evidence type="ECO:0000313" key="2">
    <source>
        <dbReference type="Proteomes" id="UP000011134"/>
    </source>
</evidence>
<sequence length="275" mass="30860">MNSRQLYSDIFEYSYNSPLVISLVGGGGKTSTAFWLAKEFKKRGHRVCVTTTTKMYSPKKNQADNFIKIDNSNLESISQLTKDLSDQSVTFCYQHLIPTNNKSEENKVSGITCDDIEQLKNGSYFTVFIIEADGAKCLPIKAPDRHEPCIPISSDMVIGVTGAEIINTRAIPEKIHRWHLFSALTQCSAGELIDRRILGNLIVHPQGLFKNAPDKARKIWLINKIDLTHDYTSLVKLAQQVLEQANNLDAIWLATMNSQAPIKERLVKQKLPIGN</sequence>